<keyword evidence="7 14" id="KW-0812">Transmembrane</keyword>
<dbReference type="GO" id="GO:0070818">
    <property type="term" value="F:protoporphyrinogen oxidase activity"/>
    <property type="evidence" value="ECO:0007669"/>
    <property type="project" value="UniProtKB-UniRule"/>
</dbReference>
<dbReference type="AlphaFoldDB" id="A0A2U2JDI3"/>
<evidence type="ECO:0000256" key="12">
    <source>
        <dbReference type="ARBA" id="ARBA00023136"/>
    </source>
</evidence>
<comment type="function">
    <text evidence="14">Catalyzes the oxidation of protoporphyrinogen IX to protoporphyrin IX.</text>
</comment>
<dbReference type="EC" id="1.3.99.-" evidence="14"/>
<keyword evidence="8 14" id="KW-0479">Metal-binding</keyword>
<feature type="transmembrane region" description="Helical" evidence="14">
    <location>
        <begin position="56"/>
        <end position="76"/>
    </location>
</feature>
<feature type="binding site" description="axial binding residue" evidence="14">
    <location>
        <position position="91"/>
    </location>
    <ligand>
        <name>heme</name>
        <dbReference type="ChEBI" id="CHEBI:30413"/>
    </ligand>
    <ligandPart>
        <name>Fe</name>
        <dbReference type="ChEBI" id="CHEBI:18248"/>
    </ligandPart>
</feature>
<name>A0A2U2JDI3_9FLAO</name>
<dbReference type="InterPro" id="IPR005265">
    <property type="entry name" value="HemJ-like"/>
</dbReference>
<feature type="transmembrane region" description="Helical" evidence="14">
    <location>
        <begin position="150"/>
        <end position="171"/>
    </location>
</feature>
<evidence type="ECO:0000256" key="10">
    <source>
        <dbReference type="ARBA" id="ARBA00023002"/>
    </source>
</evidence>
<feature type="binding site" description="axial binding residue" evidence="14">
    <location>
        <position position="10"/>
    </location>
    <ligand>
        <name>heme</name>
        <dbReference type="ChEBI" id="CHEBI:30413"/>
    </ligand>
    <ligandPart>
        <name>Fe</name>
        <dbReference type="ChEBI" id="CHEBI:18248"/>
    </ligandPart>
</feature>
<evidence type="ECO:0000256" key="14">
    <source>
        <dbReference type="HAMAP-Rule" id="MF_02239"/>
    </source>
</evidence>
<dbReference type="OrthoDB" id="9800824at2"/>
<dbReference type="UniPathway" id="UPA00251">
    <property type="reaction ID" value="UER00324"/>
</dbReference>
<keyword evidence="6 14" id="KW-0349">Heme</keyword>
<comment type="caution">
    <text evidence="15">The sequence shown here is derived from an EMBL/GenBank/DDBJ whole genome shotgun (WGS) entry which is preliminary data.</text>
</comment>
<dbReference type="Pfam" id="PF03653">
    <property type="entry name" value="UPF0093"/>
    <property type="match status" value="1"/>
</dbReference>
<evidence type="ECO:0000313" key="16">
    <source>
        <dbReference type="Proteomes" id="UP000245670"/>
    </source>
</evidence>
<evidence type="ECO:0000256" key="5">
    <source>
        <dbReference type="ARBA" id="ARBA00022475"/>
    </source>
</evidence>
<evidence type="ECO:0000256" key="8">
    <source>
        <dbReference type="ARBA" id="ARBA00022723"/>
    </source>
</evidence>
<comment type="cofactor">
    <cofactor evidence="14">
        <name>heme b</name>
        <dbReference type="ChEBI" id="CHEBI:60344"/>
    </cofactor>
    <text evidence="14">Binds 1 heme b (iron(II)-protoporphyrin IX) group per subunit.</text>
</comment>
<comment type="pathway">
    <text evidence="2 14">Porphyrin-containing compound metabolism; protoporphyrin-IX biosynthesis; protoporphyrin-IX from protoporphyrinogen-IX: step 1/1.</text>
</comment>
<dbReference type="Proteomes" id="UP000245670">
    <property type="component" value="Unassembled WGS sequence"/>
</dbReference>
<comment type="subcellular location">
    <subcellularLocation>
        <location evidence="1 14">Cell membrane</location>
        <topology evidence="1 14">Multi-pass membrane protein</topology>
    </subcellularLocation>
</comment>
<sequence>MDFLYVKALHVIFVITWFAGLFYIIRLFIYHVEAEKKPQPDKKILQTQFKLMSKRLWYIITWPSAILASFFAFWMLYKNPYYLSEPWMHVKLAFVLALYFYHYSCQRIYKQLQNDVIKYSALQLRIWNEVATIILFAVVFLVTLQSAINWIWGVIGIILFGVLLMLGIRLYKKIREKKSWEKAEKEVLENTDKTISKEE</sequence>
<keyword evidence="11 14" id="KW-0408">Iron</keyword>
<dbReference type="GO" id="GO:0046872">
    <property type="term" value="F:metal ion binding"/>
    <property type="evidence" value="ECO:0007669"/>
    <property type="project" value="UniProtKB-KW"/>
</dbReference>
<dbReference type="RefSeq" id="WP_109403291.1">
    <property type="nucleotide sequence ID" value="NZ_QFFG01000001.1"/>
</dbReference>
<organism evidence="15 16">
    <name type="scientific">Polaribacter aquimarinus</name>
    <dbReference type="NCBI Taxonomy" id="2100726"/>
    <lineage>
        <taxon>Bacteria</taxon>
        <taxon>Pseudomonadati</taxon>
        <taxon>Bacteroidota</taxon>
        <taxon>Flavobacteriia</taxon>
        <taxon>Flavobacteriales</taxon>
        <taxon>Flavobacteriaceae</taxon>
    </lineage>
</organism>
<evidence type="ECO:0000256" key="3">
    <source>
        <dbReference type="ARBA" id="ARBA00006501"/>
    </source>
</evidence>
<comment type="catalytic activity">
    <reaction evidence="13 14">
        <text>protoporphyrinogen IX + 3 A = protoporphyrin IX + 3 AH2</text>
        <dbReference type="Rhea" id="RHEA:62000"/>
        <dbReference type="ChEBI" id="CHEBI:13193"/>
        <dbReference type="ChEBI" id="CHEBI:17499"/>
        <dbReference type="ChEBI" id="CHEBI:57306"/>
        <dbReference type="ChEBI" id="CHEBI:57307"/>
    </reaction>
</comment>
<dbReference type="EMBL" id="QFFG01000001">
    <property type="protein sequence ID" value="PWG06375.1"/>
    <property type="molecule type" value="Genomic_DNA"/>
</dbReference>
<evidence type="ECO:0000256" key="2">
    <source>
        <dbReference type="ARBA" id="ARBA00005073"/>
    </source>
</evidence>
<keyword evidence="9 14" id="KW-1133">Transmembrane helix</keyword>
<evidence type="ECO:0000256" key="1">
    <source>
        <dbReference type="ARBA" id="ARBA00004651"/>
    </source>
</evidence>
<dbReference type="PANTHER" id="PTHR40255">
    <property type="entry name" value="UPF0093 MEMBRANE PROTEIN SLR1790"/>
    <property type="match status" value="1"/>
</dbReference>
<evidence type="ECO:0000256" key="11">
    <source>
        <dbReference type="ARBA" id="ARBA00023004"/>
    </source>
</evidence>
<evidence type="ECO:0000256" key="13">
    <source>
        <dbReference type="ARBA" id="ARBA00048390"/>
    </source>
</evidence>
<keyword evidence="16" id="KW-1185">Reference proteome</keyword>
<comment type="similarity">
    <text evidence="3 14">Belongs to the HemJ family.</text>
</comment>
<dbReference type="GO" id="GO:0006782">
    <property type="term" value="P:protoporphyrinogen IX biosynthetic process"/>
    <property type="evidence" value="ECO:0007669"/>
    <property type="project" value="UniProtKB-UniRule"/>
</dbReference>
<evidence type="ECO:0000256" key="7">
    <source>
        <dbReference type="ARBA" id="ARBA00022692"/>
    </source>
</evidence>
<comment type="subunit">
    <text evidence="14">Homodimer.</text>
</comment>
<evidence type="ECO:0000256" key="6">
    <source>
        <dbReference type="ARBA" id="ARBA00022617"/>
    </source>
</evidence>
<evidence type="ECO:0000313" key="15">
    <source>
        <dbReference type="EMBL" id="PWG06375.1"/>
    </source>
</evidence>
<protein>
    <recommendedName>
        <fullName evidence="4 14">Protoporphyrinogen IX oxidase</fullName>
        <shortName evidence="14">PPO</shortName>
        <ecNumber evidence="14">1.3.99.-</ecNumber>
    </recommendedName>
</protein>
<keyword evidence="10 14" id="KW-0560">Oxidoreductase</keyword>
<gene>
    <name evidence="15" type="ORF">DIS07_00655</name>
</gene>
<dbReference type="GO" id="GO:0005886">
    <property type="term" value="C:plasma membrane"/>
    <property type="evidence" value="ECO:0007669"/>
    <property type="project" value="UniProtKB-SubCell"/>
</dbReference>
<evidence type="ECO:0000256" key="9">
    <source>
        <dbReference type="ARBA" id="ARBA00022989"/>
    </source>
</evidence>
<keyword evidence="12 14" id="KW-0472">Membrane</keyword>
<evidence type="ECO:0000256" key="4">
    <source>
        <dbReference type="ARBA" id="ARBA00017504"/>
    </source>
</evidence>
<feature type="transmembrane region" description="Helical" evidence="14">
    <location>
        <begin position="88"/>
        <end position="105"/>
    </location>
</feature>
<keyword evidence="5 14" id="KW-1003">Cell membrane</keyword>
<dbReference type="PANTHER" id="PTHR40255:SF1">
    <property type="entry name" value="PROTOPORPHYRINOGEN IX OXIDASE"/>
    <property type="match status" value="1"/>
</dbReference>
<accession>A0A2U2JDI3</accession>
<feature type="transmembrane region" description="Helical" evidence="14">
    <location>
        <begin position="6"/>
        <end position="29"/>
    </location>
</feature>
<proteinExistence type="inferred from homology"/>
<feature type="transmembrane region" description="Helical" evidence="14">
    <location>
        <begin position="126"/>
        <end position="144"/>
    </location>
</feature>
<dbReference type="HAMAP" id="MF_02239">
    <property type="entry name" value="HemJ"/>
    <property type="match status" value="1"/>
</dbReference>
<reference evidence="15 16" key="1">
    <citation type="submission" date="2018-05" db="EMBL/GenBank/DDBJ databases">
        <title>Polaribacter aquimarinus sp. nov., isolated from sediment in a sediment of sea.</title>
        <authorList>
            <person name="Lu D."/>
        </authorList>
    </citation>
    <scope>NUCLEOTIDE SEQUENCE [LARGE SCALE GENOMIC DNA]</scope>
    <source>
        <strain evidence="15 16">ZY113</strain>
    </source>
</reference>